<gene>
    <name evidence="3" type="ORF">QTG54_002126</name>
</gene>
<feature type="compositionally biased region" description="Basic and acidic residues" evidence="1">
    <location>
        <begin position="70"/>
        <end position="83"/>
    </location>
</feature>
<feature type="region of interest" description="Disordered" evidence="1">
    <location>
        <begin position="263"/>
        <end position="288"/>
    </location>
</feature>
<evidence type="ECO:0000256" key="1">
    <source>
        <dbReference type="SAM" id="MobiDB-lite"/>
    </source>
</evidence>
<feature type="compositionally biased region" description="Polar residues" evidence="1">
    <location>
        <begin position="105"/>
        <end position="114"/>
    </location>
</feature>
<keyword evidence="2" id="KW-0812">Transmembrane</keyword>
<proteinExistence type="predicted"/>
<feature type="compositionally biased region" description="Low complexity" evidence="1">
    <location>
        <begin position="84"/>
        <end position="97"/>
    </location>
</feature>
<feature type="compositionally biased region" description="Gly residues" evidence="1">
    <location>
        <begin position="57"/>
        <end position="66"/>
    </location>
</feature>
<organism evidence="3 4">
    <name type="scientific">Skeletonema marinoi</name>
    <dbReference type="NCBI Taxonomy" id="267567"/>
    <lineage>
        <taxon>Eukaryota</taxon>
        <taxon>Sar</taxon>
        <taxon>Stramenopiles</taxon>
        <taxon>Ochrophyta</taxon>
        <taxon>Bacillariophyta</taxon>
        <taxon>Coscinodiscophyceae</taxon>
        <taxon>Thalassiosirophycidae</taxon>
        <taxon>Thalassiosirales</taxon>
        <taxon>Skeletonemataceae</taxon>
        <taxon>Skeletonema</taxon>
        <taxon>Skeletonema marinoi-dohrnii complex</taxon>
    </lineage>
</organism>
<keyword evidence="2" id="KW-1133">Transmembrane helix</keyword>
<keyword evidence="4" id="KW-1185">Reference proteome</keyword>
<protein>
    <submittedName>
        <fullName evidence="3">Uncharacterized protein</fullName>
    </submittedName>
</protein>
<dbReference type="EMBL" id="JATAAI010000003">
    <property type="protein sequence ID" value="KAK1746782.1"/>
    <property type="molecule type" value="Genomic_DNA"/>
</dbReference>
<evidence type="ECO:0000313" key="3">
    <source>
        <dbReference type="EMBL" id="KAK1746782.1"/>
    </source>
</evidence>
<dbReference type="Proteomes" id="UP001224775">
    <property type="component" value="Unassembled WGS sequence"/>
</dbReference>
<sequence>MAFVAEGSQAFLSGNDDDDDNFAALDSMTSGMNNQSAFMSHQLPSGGGMTAPTTNNNGGGGDGGELGESLFDRIRRRTEEQQRQQKQQQQQQATTQTPTVAPSAFVSQQPSAESSMELGLEREPSDGIVPPAPPTTNTGNAFDAAVQSVDNRNNNNNNNTAENTYSFAATTGEDFSFQPTSPAVPTYGADSHQYPASFQEKAAMALNDAGSTIQSLFGKGMAGASTLVSSAQERMGGGGGGGGRGGYNNNFLLREDSMEQGIGRNNVMQQPPPPPSAAAQMGQSEAGADPSVVSGQAYSMISYAKTFCEDLYGFFMQLPPLGKAGVAVVLLALWLLMRG</sequence>
<comment type="caution">
    <text evidence="3">The sequence shown here is derived from an EMBL/GenBank/DDBJ whole genome shotgun (WGS) entry which is preliminary data.</text>
</comment>
<reference evidence="3" key="1">
    <citation type="submission" date="2023-06" db="EMBL/GenBank/DDBJ databases">
        <title>Survivors Of The Sea: Transcriptome response of Skeletonema marinoi to long-term dormancy.</title>
        <authorList>
            <person name="Pinder M.I.M."/>
            <person name="Kourtchenko O."/>
            <person name="Robertson E.K."/>
            <person name="Larsson T."/>
            <person name="Maumus F."/>
            <person name="Osuna-Cruz C.M."/>
            <person name="Vancaester E."/>
            <person name="Stenow R."/>
            <person name="Vandepoele K."/>
            <person name="Ploug H."/>
            <person name="Bruchert V."/>
            <person name="Godhe A."/>
            <person name="Topel M."/>
        </authorList>
    </citation>
    <scope>NUCLEOTIDE SEQUENCE</scope>
    <source>
        <strain evidence="3">R05AC</strain>
    </source>
</reference>
<evidence type="ECO:0000256" key="2">
    <source>
        <dbReference type="SAM" id="Phobius"/>
    </source>
</evidence>
<name>A0AAD8YK65_9STRA</name>
<evidence type="ECO:0000313" key="4">
    <source>
        <dbReference type="Proteomes" id="UP001224775"/>
    </source>
</evidence>
<feature type="region of interest" description="Disordered" evidence="1">
    <location>
        <begin position="1"/>
        <end position="141"/>
    </location>
</feature>
<dbReference type="AlphaFoldDB" id="A0AAD8YK65"/>
<keyword evidence="2" id="KW-0472">Membrane</keyword>
<feature type="compositionally biased region" description="Polar residues" evidence="1">
    <location>
        <begin position="28"/>
        <end position="43"/>
    </location>
</feature>
<accession>A0AAD8YK65</accession>
<feature type="transmembrane region" description="Helical" evidence="2">
    <location>
        <begin position="311"/>
        <end position="336"/>
    </location>
</feature>